<dbReference type="Proteomes" id="UP001060215">
    <property type="component" value="Chromosome 9"/>
</dbReference>
<keyword evidence="2" id="KW-1185">Reference proteome</keyword>
<name>A0ACC0GRZ1_9ERIC</name>
<organism evidence="1 2">
    <name type="scientific">Camellia lanceoleosa</name>
    <dbReference type="NCBI Taxonomy" id="1840588"/>
    <lineage>
        <taxon>Eukaryota</taxon>
        <taxon>Viridiplantae</taxon>
        <taxon>Streptophyta</taxon>
        <taxon>Embryophyta</taxon>
        <taxon>Tracheophyta</taxon>
        <taxon>Spermatophyta</taxon>
        <taxon>Magnoliopsida</taxon>
        <taxon>eudicotyledons</taxon>
        <taxon>Gunneridae</taxon>
        <taxon>Pentapetalae</taxon>
        <taxon>asterids</taxon>
        <taxon>Ericales</taxon>
        <taxon>Theaceae</taxon>
        <taxon>Camellia</taxon>
    </lineage>
</organism>
<sequence>MGKPTGKKNKDIGSKPNDANPKQSKVSDRTSKAFDEDTSVFINMSRELKKEGNKLLQKRDHEGAMLKYEKALKLLPKNHIDVAHLRSNMAACYVRIGIGEYPESYK</sequence>
<dbReference type="EMBL" id="CM045766">
    <property type="protein sequence ID" value="KAI8002871.1"/>
    <property type="molecule type" value="Genomic_DNA"/>
</dbReference>
<reference evidence="1 2" key="1">
    <citation type="journal article" date="2022" name="Plant J.">
        <title>Chromosome-level genome of Camellia lanceoleosa provides a valuable resource for understanding genome evolution and self-incompatibility.</title>
        <authorList>
            <person name="Gong W."/>
            <person name="Xiao S."/>
            <person name="Wang L."/>
            <person name="Liao Z."/>
            <person name="Chang Y."/>
            <person name="Mo W."/>
            <person name="Hu G."/>
            <person name="Li W."/>
            <person name="Zhao G."/>
            <person name="Zhu H."/>
            <person name="Hu X."/>
            <person name="Ji K."/>
            <person name="Xiang X."/>
            <person name="Song Q."/>
            <person name="Yuan D."/>
            <person name="Jin S."/>
            <person name="Zhang L."/>
        </authorList>
    </citation>
    <scope>NUCLEOTIDE SEQUENCE [LARGE SCALE GENOMIC DNA]</scope>
    <source>
        <strain evidence="1">SQ_2022a</strain>
    </source>
</reference>
<evidence type="ECO:0000313" key="2">
    <source>
        <dbReference type="Proteomes" id="UP001060215"/>
    </source>
</evidence>
<gene>
    <name evidence="1" type="ORF">LOK49_LG08G02769</name>
</gene>
<comment type="caution">
    <text evidence="1">The sequence shown here is derived from an EMBL/GenBank/DDBJ whole genome shotgun (WGS) entry which is preliminary data.</text>
</comment>
<protein>
    <submittedName>
        <fullName evidence="1">Protein PHOX4</fullName>
    </submittedName>
</protein>
<accession>A0ACC0GRZ1</accession>
<evidence type="ECO:0000313" key="1">
    <source>
        <dbReference type="EMBL" id="KAI8002871.1"/>
    </source>
</evidence>
<proteinExistence type="predicted"/>